<keyword evidence="3" id="KW-1185">Reference proteome</keyword>
<gene>
    <name evidence="2" type="ORF">Abiwalacus_01380</name>
</gene>
<name>A0ABM7ZD03_9BACT</name>
<organism evidence="2 3">
    <name type="scientific">Akkermansia biwaensis</name>
    <dbReference type="NCBI Taxonomy" id="2946555"/>
    <lineage>
        <taxon>Bacteria</taxon>
        <taxon>Pseudomonadati</taxon>
        <taxon>Verrucomicrobiota</taxon>
        <taxon>Verrucomicrobiia</taxon>
        <taxon>Verrucomicrobiales</taxon>
        <taxon>Akkermansiaceae</taxon>
        <taxon>Akkermansia</taxon>
    </lineage>
</organism>
<accession>A0ABM7ZD03</accession>
<dbReference type="RefSeq" id="WP_156469846.1">
    <property type="nucleotide sequence ID" value="NZ_AP025943.1"/>
</dbReference>
<evidence type="ECO:0008006" key="4">
    <source>
        <dbReference type="Google" id="ProtNLM"/>
    </source>
</evidence>
<proteinExistence type="predicted"/>
<feature type="transmembrane region" description="Helical" evidence="1">
    <location>
        <begin position="6"/>
        <end position="25"/>
    </location>
</feature>
<keyword evidence="1" id="KW-0472">Membrane</keyword>
<sequence>MSLTGWLTMIFSISGVLTAAVWAYYKVLSTPRETEHLLSPTPPLPEDPDQ</sequence>
<evidence type="ECO:0000313" key="3">
    <source>
        <dbReference type="Proteomes" id="UP001062263"/>
    </source>
</evidence>
<keyword evidence="1" id="KW-1133">Transmembrane helix</keyword>
<keyword evidence="1" id="KW-0812">Transmembrane</keyword>
<dbReference type="Proteomes" id="UP001062263">
    <property type="component" value="Chromosome"/>
</dbReference>
<reference evidence="2" key="1">
    <citation type="submission" date="2022-06" db="EMBL/GenBank/DDBJ databases">
        <title>Akkermansia biwalacus sp. nov., an anaerobic mucin-degrading bacterium isolated from human intestine.</title>
        <authorList>
            <person name="Kobayashi Y."/>
            <person name="Inoue S."/>
            <person name="Kawahara T."/>
            <person name="Kohda N."/>
        </authorList>
    </citation>
    <scope>NUCLEOTIDE SEQUENCE</scope>
    <source>
        <strain evidence="2">WON2089</strain>
    </source>
</reference>
<dbReference type="EMBL" id="AP025943">
    <property type="protein sequence ID" value="BDL42564.1"/>
    <property type="molecule type" value="Genomic_DNA"/>
</dbReference>
<protein>
    <recommendedName>
        <fullName evidence="4">CcoQ/FixQ family Cbb3-type cytochrome c oxidase assembly chaperone</fullName>
    </recommendedName>
</protein>
<evidence type="ECO:0000256" key="1">
    <source>
        <dbReference type="SAM" id="Phobius"/>
    </source>
</evidence>
<evidence type="ECO:0000313" key="2">
    <source>
        <dbReference type="EMBL" id="BDL42564.1"/>
    </source>
</evidence>